<keyword evidence="2 7" id="KW-0812">Transmembrane</keyword>
<feature type="compositionally biased region" description="Gly residues" evidence="6">
    <location>
        <begin position="13"/>
        <end position="38"/>
    </location>
</feature>
<keyword evidence="4 7" id="KW-0472">Membrane</keyword>
<evidence type="ECO:0000256" key="2">
    <source>
        <dbReference type="ARBA" id="ARBA00022692"/>
    </source>
</evidence>
<dbReference type="STRING" id="479433.Caci_1850"/>
<dbReference type="Pfam" id="PF06738">
    <property type="entry name" value="ThrE"/>
    <property type="match status" value="1"/>
</dbReference>
<evidence type="ECO:0000256" key="6">
    <source>
        <dbReference type="SAM" id="MobiDB-lite"/>
    </source>
</evidence>
<feature type="transmembrane region" description="Helical" evidence="7">
    <location>
        <begin position="265"/>
        <end position="285"/>
    </location>
</feature>
<dbReference type="EMBL" id="CP001700">
    <property type="protein sequence ID" value="ACU70770.1"/>
    <property type="molecule type" value="Genomic_DNA"/>
</dbReference>
<keyword evidence="3 7" id="KW-1133">Transmembrane helix</keyword>
<feature type="compositionally biased region" description="Low complexity" evidence="6">
    <location>
        <begin position="58"/>
        <end position="70"/>
    </location>
</feature>
<comment type="similarity">
    <text evidence="5">Belongs to the ThrE exporter (TC 2.A.79) family.</text>
</comment>
<dbReference type="InterPro" id="IPR024528">
    <property type="entry name" value="ThrE_2"/>
</dbReference>
<dbReference type="PANTHER" id="PTHR31082">
    <property type="entry name" value="PHEROMONE-REGULATED MEMBRANE PROTEIN 10"/>
    <property type="match status" value="1"/>
</dbReference>
<dbReference type="eggNOG" id="COG3610">
    <property type="taxonomic scope" value="Bacteria"/>
</dbReference>
<dbReference type="eggNOG" id="COG2966">
    <property type="taxonomic scope" value="Bacteria"/>
</dbReference>
<feature type="domain" description="Threonine/serine exporter-like N-terminal" evidence="8">
    <location>
        <begin position="136"/>
        <end position="375"/>
    </location>
</feature>
<sequence length="540" mass="56380">MPFFRKRRDVRDGAGGGREAGDEPGGGSGGSSAGGSSGSGDSDDARDERDDNDERENAASGAAALPARPVRSPRPRPGGAFGEAIAGSMDSFGGGVDYAWQGLKNVGAMFRDRRRVGVRAADQPTAEWLRQLASLLSTVGAEILRSGTNTNDTETQIADIAARYGVTARCFALPTGIFVRVQTAFGDSAGELDFAPVGAGGMQLNQVEAIQVLVQRMLDEALPFEEVRKALREEQSLPRRFKPATVISGYALLTLALGMLQHPTWNAAAGYLAAGTAVGVMQYLVRRYLPNLLTLFPVAAAIMVTALALRFAGPILHQDPGFLYIPPLIGFLPGAALTLGAIELATDSTLSGVTRLAGAVNVLLMLALGILVATDTVRPHPVGTPVPAVLGAWVGWVSVLLLAVGFTLNHDAPRRSLAWLTVALLVTRVVQTAGTLVGGQALGAFVAGMALPPTASWIGKRATIPDQVIFLPAFWMVVPGAHGLSGVQQLLVAHSSAGWQTLLNVMLTVGSIALGVLAGASLRRKTRLEVLPAEEGAAVR</sequence>
<dbReference type="InterPro" id="IPR051361">
    <property type="entry name" value="ThrE/Ser_Exporter"/>
</dbReference>
<dbReference type="Pfam" id="PF12821">
    <property type="entry name" value="ThrE_2"/>
    <property type="match status" value="1"/>
</dbReference>
<feature type="transmembrane region" description="Helical" evidence="7">
    <location>
        <begin position="324"/>
        <end position="344"/>
    </location>
</feature>
<feature type="transmembrane region" description="Helical" evidence="7">
    <location>
        <begin position="440"/>
        <end position="458"/>
    </location>
</feature>
<dbReference type="GO" id="GO:0016020">
    <property type="term" value="C:membrane"/>
    <property type="evidence" value="ECO:0007669"/>
    <property type="project" value="UniProtKB-SubCell"/>
</dbReference>
<dbReference type="OrthoDB" id="235893at2"/>
<organism evidence="10 11">
    <name type="scientific">Catenulispora acidiphila (strain DSM 44928 / JCM 14897 / NBRC 102108 / NRRL B-24433 / ID139908)</name>
    <dbReference type="NCBI Taxonomy" id="479433"/>
    <lineage>
        <taxon>Bacteria</taxon>
        <taxon>Bacillati</taxon>
        <taxon>Actinomycetota</taxon>
        <taxon>Actinomycetes</taxon>
        <taxon>Catenulisporales</taxon>
        <taxon>Catenulisporaceae</taxon>
        <taxon>Catenulispora</taxon>
    </lineage>
</organism>
<feature type="transmembrane region" description="Helical" evidence="7">
    <location>
        <begin position="497"/>
        <end position="518"/>
    </location>
</feature>
<proteinExistence type="inferred from homology"/>
<dbReference type="KEGG" id="cai:Caci_1850"/>
<evidence type="ECO:0000256" key="7">
    <source>
        <dbReference type="SAM" id="Phobius"/>
    </source>
</evidence>
<dbReference type="HOGENOM" id="CLU_036601_1_0_11"/>
<dbReference type="GO" id="GO:0022857">
    <property type="term" value="F:transmembrane transporter activity"/>
    <property type="evidence" value="ECO:0007669"/>
    <property type="project" value="InterPro"/>
</dbReference>
<evidence type="ECO:0000256" key="3">
    <source>
        <dbReference type="ARBA" id="ARBA00022989"/>
    </source>
</evidence>
<comment type="subcellular location">
    <subcellularLocation>
        <location evidence="1">Membrane</location>
        <topology evidence="1">Multi-pass membrane protein</topology>
    </subcellularLocation>
</comment>
<evidence type="ECO:0000313" key="11">
    <source>
        <dbReference type="Proteomes" id="UP000000851"/>
    </source>
</evidence>
<feature type="transmembrane region" description="Helical" evidence="7">
    <location>
        <begin position="417"/>
        <end position="434"/>
    </location>
</feature>
<protein>
    <recommendedName>
        <fullName evidence="12">Threonine/serine exporter-like N-terminal domain-containing protein</fullName>
    </recommendedName>
</protein>
<evidence type="ECO:0000256" key="1">
    <source>
        <dbReference type="ARBA" id="ARBA00004141"/>
    </source>
</evidence>
<dbReference type="AlphaFoldDB" id="C7QD60"/>
<dbReference type="RefSeq" id="WP_012786064.1">
    <property type="nucleotide sequence ID" value="NC_013131.1"/>
</dbReference>
<feature type="region of interest" description="Disordered" evidence="6">
    <location>
        <begin position="1"/>
        <end position="82"/>
    </location>
</feature>
<feature type="transmembrane region" description="Helical" evidence="7">
    <location>
        <begin position="386"/>
        <end position="405"/>
    </location>
</feature>
<feature type="domain" description="Threonine/Serine exporter ThrE" evidence="9">
    <location>
        <begin position="399"/>
        <end position="518"/>
    </location>
</feature>
<dbReference type="Proteomes" id="UP000000851">
    <property type="component" value="Chromosome"/>
</dbReference>
<feature type="transmembrane region" description="Helical" evidence="7">
    <location>
        <begin position="470"/>
        <end position="491"/>
    </location>
</feature>
<evidence type="ECO:0000259" key="9">
    <source>
        <dbReference type="Pfam" id="PF12821"/>
    </source>
</evidence>
<feature type="compositionally biased region" description="Acidic residues" evidence="6">
    <location>
        <begin position="41"/>
        <end position="54"/>
    </location>
</feature>
<evidence type="ECO:0000256" key="5">
    <source>
        <dbReference type="ARBA" id="ARBA00034125"/>
    </source>
</evidence>
<gene>
    <name evidence="10" type="ordered locus">Caci_1850</name>
</gene>
<dbReference type="InterPro" id="IPR010619">
    <property type="entry name" value="ThrE-like_N"/>
</dbReference>
<feature type="transmembrane region" description="Helical" evidence="7">
    <location>
        <begin position="356"/>
        <end position="374"/>
    </location>
</feature>
<evidence type="ECO:0000259" key="8">
    <source>
        <dbReference type="Pfam" id="PF06738"/>
    </source>
</evidence>
<evidence type="ECO:0000256" key="4">
    <source>
        <dbReference type="ARBA" id="ARBA00023136"/>
    </source>
</evidence>
<reference evidence="10 11" key="1">
    <citation type="journal article" date="2009" name="Stand. Genomic Sci.">
        <title>Complete genome sequence of Catenulispora acidiphila type strain (ID 139908).</title>
        <authorList>
            <person name="Copeland A."/>
            <person name="Lapidus A."/>
            <person name="Glavina Del Rio T."/>
            <person name="Nolan M."/>
            <person name="Lucas S."/>
            <person name="Chen F."/>
            <person name="Tice H."/>
            <person name="Cheng J.F."/>
            <person name="Bruce D."/>
            <person name="Goodwin L."/>
            <person name="Pitluck S."/>
            <person name="Mikhailova N."/>
            <person name="Pati A."/>
            <person name="Ivanova N."/>
            <person name="Mavromatis K."/>
            <person name="Chen A."/>
            <person name="Palaniappan K."/>
            <person name="Chain P."/>
            <person name="Land M."/>
            <person name="Hauser L."/>
            <person name="Chang Y.J."/>
            <person name="Jeffries C.D."/>
            <person name="Chertkov O."/>
            <person name="Brettin T."/>
            <person name="Detter J.C."/>
            <person name="Han C."/>
            <person name="Ali Z."/>
            <person name="Tindall B.J."/>
            <person name="Goker M."/>
            <person name="Bristow J."/>
            <person name="Eisen J.A."/>
            <person name="Markowitz V."/>
            <person name="Hugenholtz P."/>
            <person name="Kyrpides N.C."/>
            <person name="Klenk H.P."/>
        </authorList>
    </citation>
    <scope>NUCLEOTIDE SEQUENCE [LARGE SCALE GENOMIC DNA]</scope>
    <source>
        <strain evidence="11">DSM 44928 / JCM 14897 / NBRC 102108 / NRRL B-24433 / ID139908</strain>
    </source>
</reference>
<evidence type="ECO:0000313" key="10">
    <source>
        <dbReference type="EMBL" id="ACU70770.1"/>
    </source>
</evidence>
<accession>C7QD60</accession>
<feature type="transmembrane region" description="Helical" evidence="7">
    <location>
        <begin position="292"/>
        <end position="312"/>
    </location>
</feature>
<dbReference type="PANTHER" id="PTHR31082:SF4">
    <property type="entry name" value="PHEROMONE-REGULATED MEMBRANE PROTEIN 10"/>
    <property type="match status" value="1"/>
</dbReference>
<keyword evidence="11" id="KW-1185">Reference proteome</keyword>
<evidence type="ECO:0008006" key="12">
    <source>
        <dbReference type="Google" id="ProtNLM"/>
    </source>
</evidence>
<dbReference type="InParanoid" id="C7QD60"/>
<name>C7QD60_CATAD</name>